<comment type="catalytic activity">
    <reaction evidence="14">
        <text>N-succinyl-(2S,6S)-2,6-diaminopimelate + H2O = (2S,6S)-2,6-diaminopimelate + succinate</text>
        <dbReference type="Rhea" id="RHEA:22608"/>
        <dbReference type="ChEBI" id="CHEBI:15377"/>
        <dbReference type="ChEBI" id="CHEBI:30031"/>
        <dbReference type="ChEBI" id="CHEBI:57609"/>
        <dbReference type="ChEBI" id="CHEBI:58087"/>
        <dbReference type="EC" id="3.5.1.18"/>
    </reaction>
</comment>
<comment type="cofactor">
    <cofactor evidence="1">
        <name>Co(2+)</name>
        <dbReference type="ChEBI" id="CHEBI:48828"/>
    </cofactor>
</comment>
<evidence type="ECO:0000256" key="4">
    <source>
        <dbReference type="ARBA" id="ARBA00006247"/>
    </source>
</evidence>
<dbReference type="RefSeq" id="WP_197558513.1">
    <property type="nucleotide sequence ID" value="NZ_CP063065.1"/>
</dbReference>
<dbReference type="GO" id="GO:0009089">
    <property type="term" value="P:lysine biosynthetic process via diaminopimelate"/>
    <property type="evidence" value="ECO:0007669"/>
    <property type="project" value="UniProtKB-UniPathway"/>
</dbReference>
<accession>A0A7M1KVE3</accession>
<dbReference type="Gene3D" id="3.40.630.10">
    <property type="entry name" value="Zn peptidases"/>
    <property type="match status" value="1"/>
</dbReference>
<protein>
    <recommendedName>
        <fullName evidence="6">Probable succinyl-diaminopimelate desuccinylase</fullName>
        <ecNumber evidence="5">3.5.1.18</ecNumber>
    </recommendedName>
</protein>
<evidence type="ECO:0000256" key="2">
    <source>
        <dbReference type="ARBA" id="ARBA00001947"/>
    </source>
</evidence>
<keyword evidence="9" id="KW-0378">Hydrolase</keyword>
<dbReference type="InterPro" id="IPR050072">
    <property type="entry name" value="Peptidase_M20A"/>
</dbReference>
<dbReference type="SUPFAM" id="SSF53187">
    <property type="entry name" value="Zn-dependent exopeptidases"/>
    <property type="match status" value="1"/>
</dbReference>
<comment type="pathway">
    <text evidence="3">Amino-acid biosynthesis; L-lysine biosynthesis via DAP pathway; LL-2,6-diaminopimelate from (S)-tetrahydrodipicolinate (succinylase route): step 3/3.</text>
</comment>
<dbReference type="EMBL" id="CP063065">
    <property type="protein sequence ID" value="QOQ79180.1"/>
    <property type="molecule type" value="Genomic_DNA"/>
</dbReference>
<keyword evidence="13" id="KW-0170">Cobalt</keyword>
<evidence type="ECO:0000256" key="12">
    <source>
        <dbReference type="ARBA" id="ARBA00023154"/>
    </source>
</evidence>
<dbReference type="InterPro" id="IPR010182">
    <property type="entry name" value="ArgE/DapE"/>
</dbReference>
<evidence type="ECO:0000256" key="7">
    <source>
        <dbReference type="ARBA" id="ARBA00022605"/>
    </source>
</evidence>
<evidence type="ECO:0000256" key="11">
    <source>
        <dbReference type="ARBA" id="ARBA00022915"/>
    </source>
</evidence>
<organism evidence="16 17">
    <name type="scientific">Aerococcus urinaeequi</name>
    <dbReference type="NCBI Taxonomy" id="51665"/>
    <lineage>
        <taxon>Bacteria</taxon>
        <taxon>Bacillati</taxon>
        <taxon>Bacillota</taxon>
        <taxon>Bacilli</taxon>
        <taxon>Lactobacillales</taxon>
        <taxon>Aerococcaceae</taxon>
        <taxon>Aerococcus</taxon>
    </lineage>
</organism>
<dbReference type="AlphaFoldDB" id="A0A7M1KVE3"/>
<gene>
    <name evidence="16" type="ORF">IMX20_00155</name>
</gene>
<dbReference type="PANTHER" id="PTHR43808:SF8">
    <property type="entry name" value="PEPTIDASE M20 DIMERISATION DOMAIN-CONTAINING PROTEIN"/>
    <property type="match status" value="1"/>
</dbReference>
<evidence type="ECO:0000256" key="13">
    <source>
        <dbReference type="ARBA" id="ARBA00023285"/>
    </source>
</evidence>
<dbReference type="InterPro" id="IPR002933">
    <property type="entry name" value="Peptidase_M20"/>
</dbReference>
<keyword evidence="7" id="KW-0028">Amino-acid biosynthesis</keyword>
<evidence type="ECO:0000313" key="17">
    <source>
        <dbReference type="Proteomes" id="UP000595091"/>
    </source>
</evidence>
<dbReference type="PANTHER" id="PTHR43808">
    <property type="entry name" value="ACETYLORNITHINE DEACETYLASE"/>
    <property type="match status" value="1"/>
</dbReference>
<dbReference type="Gene3D" id="3.30.70.360">
    <property type="match status" value="1"/>
</dbReference>
<comment type="similarity">
    <text evidence="4">Belongs to the peptidase M20A family.</text>
</comment>
<evidence type="ECO:0000313" key="16">
    <source>
        <dbReference type="EMBL" id="QOQ79180.1"/>
    </source>
</evidence>
<name>A0A7M1KVE3_9LACT</name>
<keyword evidence="8" id="KW-0479">Metal-binding</keyword>
<dbReference type="UniPathway" id="UPA00034">
    <property type="reaction ID" value="UER00021"/>
</dbReference>
<feature type="domain" description="Peptidase M20 dimerisation" evidence="15">
    <location>
        <begin position="171"/>
        <end position="304"/>
    </location>
</feature>
<sequence>MYSTEEKIQFLADLIAIDSVNGKEKQVAEHIQAFLKSHDIDSEVIDLGDGRADLVANYGSGKPVIGISGHMDVVAAGDPSAWDFDPFKMTEHEGNLYGRGTADMKAGVAAFIFALIEIKENNLLEKGSIRLMLTAAEESVQTGSAHFHENKYMDDVDALIIGEPTGNVINTANKGSMNFTIHSKGRAAHSSIPRVGVNAITPLLKFVLRIEEAMEEAIKNVEFSSFDFSDVIVNFGGVEGDEEGNKALNDFLRSTFLTNSMFTGGIQINSVPDTASASFNVRTVNEFDNEKVKALFNDVLAEFNEADFDLEMSLDLAPAITTGENDFVELAHKLGEDIVKKQFMVGPTTGVTDASNLLLSKDEDFKFIIMGPGQTSLAHQVNEHVSKDEYLNYIDLYIQLITQYANK</sequence>
<dbReference type="Proteomes" id="UP000595091">
    <property type="component" value="Chromosome"/>
</dbReference>
<dbReference type="GO" id="GO:0019877">
    <property type="term" value="P:diaminopimelate biosynthetic process"/>
    <property type="evidence" value="ECO:0007669"/>
    <property type="project" value="UniProtKB-KW"/>
</dbReference>
<keyword evidence="12" id="KW-0457">Lysine biosynthesis</keyword>
<dbReference type="PROSITE" id="PS00758">
    <property type="entry name" value="ARGE_DAPE_CPG2_1"/>
    <property type="match status" value="1"/>
</dbReference>
<reference evidence="16 17" key="1">
    <citation type="submission" date="2020-10" db="EMBL/GenBank/DDBJ databases">
        <title>Plasmid carrying two tetracycline resistance determinant.</title>
        <authorList>
            <person name="Yang Q."/>
        </authorList>
    </citation>
    <scope>NUCLEOTIDE SEQUENCE [LARGE SCALE GENOMIC DNA]</scope>
    <source>
        <strain evidence="16 17">T43</strain>
    </source>
</reference>
<dbReference type="GO" id="GO:0046872">
    <property type="term" value="F:metal ion binding"/>
    <property type="evidence" value="ECO:0007669"/>
    <property type="project" value="UniProtKB-KW"/>
</dbReference>
<dbReference type="InterPro" id="IPR036264">
    <property type="entry name" value="Bact_exopeptidase_dim_dom"/>
</dbReference>
<proteinExistence type="inferred from homology"/>
<dbReference type="NCBIfam" id="TIGR01910">
    <property type="entry name" value="DapE-ArgE"/>
    <property type="match status" value="1"/>
</dbReference>
<evidence type="ECO:0000256" key="9">
    <source>
        <dbReference type="ARBA" id="ARBA00022801"/>
    </source>
</evidence>
<dbReference type="InterPro" id="IPR011650">
    <property type="entry name" value="Peptidase_M20_dimer"/>
</dbReference>
<evidence type="ECO:0000256" key="3">
    <source>
        <dbReference type="ARBA" id="ARBA00005130"/>
    </source>
</evidence>
<dbReference type="EC" id="3.5.1.18" evidence="5"/>
<dbReference type="NCBIfam" id="NF006365">
    <property type="entry name" value="PRK08588.1"/>
    <property type="match status" value="1"/>
</dbReference>
<evidence type="ECO:0000256" key="5">
    <source>
        <dbReference type="ARBA" id="ARBA00011921"/>
    </source>
</evidence>
<dbReference type="Pfam" id="PF07687">
    <property type="entry name" value="M20_dimer"/>
    <property type="match status" value="1"/>
</dbReference>
<dbReference type="CDD" id="cd08659">
    <property type="entry name" value="M20_ArgE_DapE-like"/>
    <property type="match status" value="1"/>
</dbReference>
<dbReference type="GO" id="GO:0009014">
    <property type="term" value="F:succinyl-diaminopimelate desuccinylase activity"/>
    <property type="evidence" value="ECO:0007669"/>
    <property type="project" value="UniProtKB-EC"/>
</dbReference>
<evidence type="ECO:0000256" key="14">
    <source>
        <dbReference type="ARBA" id="ARBA00051301"/>
    </source>
</evidence>
<keyword evidence="11" id="KW-0220">Diaminopimelate biosynthesis</keyword>
<evidence type="ECO:0000256" key="1">
    <source>
        <dbReference type="ARBA" id="ARBA00001941"/>
    </source>
</evidence>
<dbReference type="InterPro" id="IPR001261">
    <property type="entry name" value="ArgE/DapE_CS"/>
</dbReference>
<evidence type="ECO:0000256" key="6">
    <source>
        <dbReference type="ARBA" id="ARBA00016853"/>
    </source>
</evidence>
<evidence type="ECO:0000256" key="10">
    <source>
        <dbReference type="ARBA" id="ARBA00022833"/>
    </source>
</evidence>
<dbReference type="Pfam" id="PF01546">
    <property type="entry name" value="Peptidase_M20"/>
    <property type="match status" value="1"/>
</dbReference>
<comment type="cofactor">
    <cofactor evidence="2">
        <name>Zn(2+)</name>
        <dbReference type="ChEBI" id="CHEBI:29105"/>
    </cofactor>
</comment>
<evidence type="ECO:0000256" key="8">
    <source>
        <dbReference type="ARBA" id="ARBA00022723"/>
    </source>
</evidence>
<keyword evidence="10" id="KW-0862">Zinc</keyword>
<evidence type="ECO:0000259" key="15">
    <source>
        <dbReference type="Pfam" id="PF07687"/>
    </source>
</evidence>
<dbReference type="SUPFAM" id="SSF55031">
    <property type="entry name" value="Bacterial exopeptidase dimerisation domain"/>
    <property type="match status" value="1"/>
</dbReference>